<name>A0A562MT08_9SPHI</name>
<dbReference type="Gene3D" id="2.40.30.20">
    <property type="match status" value="2"/>
</dbReference>
<comment type="pathway">
    <text evidence="3">Cofactor biosynthesis; riboflavin biosynthesis; riboflavin from 2-hydroxy-3-oxobutyl phosphate and 5-amino-6-(D-ribitylamino)uracil: step 2/2.</text>
</comment>
<keyword evidence="6" id="KW-0686">Riboflavin biosynthesis</keyword>
<dbReference type="PIRSF" id="PIRSF000498">
    <property type="entry name" value="Riboflavin_syn_A"/>
    <property type="match status" value="1"/>
</dbReference>
<feature type="repeat" description="Lumazine-binding" evidence="10">
    <location>
        <begin position="31"/>
        <end position="125"/>
    </location>
</feature>
<dbReference type="InterPro" id="IPR026017">
    <property type="entry name" value="Lumazine-bd_dom"/>
</dbReference>
<evidence type="ECO:0000256" key="8">
    <source>
        <dbReference type="ARBA" id="ARBA00022737"/>
    </source>
</evidence>
<dbReference type="PANTHER" id="PTHR21098">
    <property type="entry name" value="RIBOFLAVIN SYNTHASE ALPHA CHAIN"/>
    <property type="match status" value="1"/>
</dbReference>
<evidence type="ECO:0000256" key="10">
    <source>
        <dbReference type="PROSITE-ProRule" id="PRU00524"/>
    </source>
</evidence>
<evidence type="ECO:0000256" key="7">
    <source>
        <dbReference type="ARBA" id="ARBA00022679"/>
    </source>
</evidence>
<evidence type="ECO:0000256" key="3">
    <source>
        <dbReference type="ARBA" id="ARBA00004887"/>
    </source>
</evidence>
<evidence type="ECO:0000313" key="13">
    <source>
        <dbReference type="Proteomes" id="UP000315908"/>
    </source>
</evidence>
<dbReference type="NCBIfam" id="TIGR00187">
    <property type="entry name" value="ribE"/>
    <property type="match status" value="1"/>
</dbReference>
<dbReference type="PANTHER" id="PTHR21098:SF12">
    <property type="entry name" value="RIBOFLAVIN SYNTHASE"/>
    <property type="match status" value="1"/>
</dbReference>
<dbReference type="GO" id="GO:0009231">
    <property type="term" value="P:riboflavin biosynthetic process"/>
    <property type="evidence" value="ECO:0007669"/>
    <property type="project" value="UniProtKB-KW"/>
</dbReference>
<dbReference type="Pfam" id="PF00677">
    <property type="entry name" value="Lum_binding"/>
    <property type="match status" value="2"/>
</dbReference>
<sequence length="226" mass="25242">MSSYLPHLCDLNIDISFNYLVTLESIKKNIMFTGIIETLGKIENIEQEKSNIHFYVSSDISNELKIDQSVSHNGVCLTVVGLNNNQHKVTAIDETLQKTNLAQLRMGDLINLERCTLAGGRFDGHIVQGHVDQTARCIQKKDENGSFIFTFQYDVSKQNITVEKGSITVNGISLTVVDSKDDQFSVAIIPYTLEHTNLQQVEVGSTVNLEFDIIGKYVTKIMALRA</sequence>
<comment type="caution">
    <text evidence="12">The sequence shown here is derived from an EMBL/GenBank/DDBJ whole genome shotgun (WGS) entry which is preliminary data.</text>
</comment>
<dbReference type="SUPFAM" id="SSF63380">
    <property type="entry name" value="Riboflavin synthase domain-like"/>
    <property type="match status" value="2"/>
</dbReference>
<evidence type="ECO:0000256" key="5">
    <source>
        <dbReference type="ARBA" id="ARBA00013950"/>
    </source>
</evidence>
<feature type="repeat" description="Lumazine-binding" evidence="10">
    <location>
        <begin position="126"/>
        <end position="222"/>
    </location>
</feature>
<accession>A0A562MT08</accession>
<dbReference type="GO" id="GO:0004746">
    <property type="term" value="F:riboflavin synthase activity"/>
    <property type="evidence" value="ECO:0007669"/>
    <property type="project" value="UniProtKB-UniRule"/>
</dbReference>
<dbReference type="EMBL" id="VLKR01000004">
    <property type="protein sequence ID" value="TWI23063.1"/>
    <property type="molecule type" value="Genomic_DNA"/>
</dbReference>
<evidence type="ECO:0000256" key="9">
    <source>
        <dbReference type="NCBIfam" id="TIGR00187"/>
    </source>
</evidence>
<dbReference type="InterPro" id="IPR023366">
    <property type="entry name" value="ATP_synth_asu-like_sf"/>
</dbReference>
<comment type="function">
    <text evidence="2">Catalyzes the dismutation of two molecules of 6,7-dimethyl-8-ribityllumazine, resulting in the formation of riboflavin and 5-amino-6-(D-ribitylamino)uracil.</text>
</comment>
<gene>
    <name evidence="12" type="ORF">IQ31_01265</name>
</gene>
<evidence type="ECO:0000256" key="4">
    <source>
        <dbReference type="ARBA" id="ARBA00012827"/>
    </source>
</evidence>
<keyword evidence="7" id="KW-0808">Transferase</keyword>
<comment type="catalytic activity">
    <reaction evidence="1">
        <text>2 6,7-dimethyl-8-(1-D-ribityl)lumazine + H(+) = 5-amino-6-(D-ribitylamino)uracil + riboflavin</text>
        <dbReference type="Rhea" id="RHEA:20772"/>
        <dbReference type="ChEBI" id="CHEBI:15378"/>
        <dbReference type="ChEBI" id="CHEBI:15934"/>
        <dbReference type="ChEBI" id="CHEBI:57986"/>
        <dbReference type="ChEBI" id="CHEBI:58201"/>
        <dbReference type="EC" id="2.5.1.9"/>
    </reaction>
</comment>
<feature type="domain" description="Lumazine-binding" evidence="11">
    <location>
        <begin position="31"/>
        <end position="125"/>
    </location>
</feature>
<dbReference type="FunFam" id="2.40.30.20:FF:000004">
    <property type="entry name" value="Riboflavin synthase, alpha subunit"/>
    <property type="match status" value="1"/>
</dbReference>
<dbReference type="EC" id="2.5.1.9" evidence="4 9"/>
<dbReference type="AlphaFoldDB" id="A0A562MT08"/>
<dbReference type="CDD" id="cd00402">
    <property type="entry name" value="Riboflavin_synthase_like"/>
    <property type="match status" value="1"/>
</dbReference>
<feature type="domain" description="Lumazine-binding" evidence="11">
    <location>
        <begin position="126"/>
        <end position="222"/>
    </location>
</feature>
<evidence type="ECO:0000259" key="11">
    <source>
        <dbReference type="PROSITE" id="PS51177"/>
    </source>
</evidence>
<reference evidence="12 13" key="1">
    <citation type="journal article" date="2015" name="Stand. Genomic Sci.">
        <title>Genomic Encyclopedia of Bacterial and Archaeal Type Strains, Phase III: the genomes of soil and plant-associated and newly described type strains.</title>
        <authorList>
            <person name="Whitman W.B."/>
            <person name="Woyke T."/>
            <person name="Klenk H.P."/>
            <person name="Zhou Y."/>
            <person name="Lilburn T.G."/>
            <person name="Beck B.J."/>
            <person name="De Vos P."/>
            <person name="Vandamme P."/>
            <person name="Eisen J.A."/>
            <person name="Garrity G."/>
            <person name="Hugenholtz P."/>
            <person name="Kyrpides N.C."/>
        </authorList>
    </citation>
    <scope>NUCLEOTIDE SEQUENCE [LARGE SCALE GENOMIC DNA]</scope>
    <source>
        <strain evidence="12 13">CGMCC 1.6855</strain>
    </source>
</reference>
<evidence type="ECO:0000313" key="12">
    <source>
        <dbReference type="EMBL" id="TWI23063.1"/>
    </source>
</evidence>
<dbReference type="PROSITE" id="PS51177">
    <property type="entry name" value="LUMAZINE_BIND"/>
    <property type="match status" value="2"/>
</dbReference>
<organism evidence="12 13">
    <name type="scientific">Sphingobacterium siyangense</name>
    <dbReference type="NCBI Taxonomy" id="459529"/>
    <lineage>
        <taxon>Bacteria</taxon>
        <taxon>Pseudomonadati</taxon>
        <taxon>Bacteroidota</taxon>
        <taxon>Sphingobacteriia</taxon>
        <taxon>Sphingobacteriales</taxon>
        <taxon>Sphingobacteriaceae</taxon>
        <taxon>Sphingobacterium</taxon>
    </lineage>
</organism>
<proteinExistence type="predicted"/>
<dbReference type="InterPro" id="IPR001783">
    <property type="entry name" value="Lumazine-bd"/>
</dbReference>
<protein>
    <recommendedName>
        <fullName evidence="5 9">Riboflavin synthase</fullName>
        <ecNumber evidence="4 9">2.5.1.9</ecNumber>
    </recommendedName>
</protein>
<dbReference type="Proteomes" id="UP000315908">
    <property type="component" value="Unassembled WGS sequence"/>
</dbReference>
<evidence type="ECO:0000256" key="6">
    <source>
        <dbReference type="ARBA" id="ARBA00022619"/>
    </source>
</evidence>
<keyword evidence="8" id="KW-0677">Repeat</keyword>
<dbReference type="NCBIfam" id="NF006767">
    <property type="entry name" value="PRK09289.1"/>
    <property type="match status" value="1"/>
</dbReference>
<evidence type="ECO:0000256" key="1">
    <source>
        <dbReference type="ARBA" id="ARBA00000968"/>
    </source>
</evidence>
<evidence type="ECO:0000256" key="2">
    <source>
        <dbReference type="ARBA" id="ARBA00002803"/>
    </source>
</evidence>
<dbReference type="InterPro" id="IPR017938">
    <property type="entry name" value="Riboflavin_synthase-like_b-brl"/>
</dbReference>